<dbReference type="Proteomes" id="UP001447188">
    <property type="component" value="Unassembled WGS sequence"/>
</dbReference>
<sequence length="382" mass="41494">MLLQPHPCRPVVPRLEFPADPCRHVLILPRNVQQEFLSRPTARAAFWEPPYSHVFSGRDLARPERGTWLGITRTGRLAVLTNLSESSSAAAIGKKSRGAMVTSFLTSSSNTTETTGISGLSTGDWLHGLLSSGELKDVGGFSLFCGVLRPKLPAQNGMLEELVVISNRAPVGEGVAETEAHWIAGTKGETHGLSNSLFDNPWPKVKLGQQLLSRAVEIAAKEGVLEDVLVDRLFGVLSHDVFPGLDGTGSYKALLDALKHSVFIPVINVSAEPPTEKPKEVLVLPQDVYPEGETPSLPKGGDRKESEHANGGSNGGTGDAPPTQMPWWQGQKYGTQQQTVILVDKNGRVKYVERTLWDENAEPLKEGERDVMGEWSIEGWGE</sequence>
<protein>
    <submittedName>
        <fullName evidence="2">Uncharacterized protein</fullName>
    </submittedName>
</protein>
<feature type="region of interest" description="Disordered" evidence="1">
    <location>
        <begin position="278"/>
        <end position="328"/>
    </location>
</feature>
<dbReference type="PANTHER" id="PTHR17985">
    <property type="entry name" value="SER/THR-RICH PROTEIN T10 IN DGCR REGION"/>
    <property type="match status" value="1"/>
</dbReference>
<dbReference type="InterPro" id="IPR008551">
    <property type="entry name" value="TANGO2"/>
</dbReference>
<organism evidence="2 3">
    <name type="scientific">Discina gigas</name>
    <dbReference type="NCBI Taxonomy" id="1032678"/>
    <lineage>
        <taxon>Eukaryota</taxon>
        <taxon>Fungi</taxon>
        <taxon>Dikarya</taxon>
        <taxon>Ascomycota</taxon>
        <taxon>Pezizomycotina</taxon>
        <taxon>Pezizomycetes</taxon>
        <taxon>Pezizales</taxon>
        <taxon>Discinaceae</taxon>
        <taxon>Discina</taxon>
    </lineage>
</organism>
<name>A0ABR3GDD5_9PEZI</name>
<comment type="caution">
    <text evidence="2">The sequence shown here is derived from an EMBL/GenBank/DDBJ whole genome shotgun (WGS) entry which is preliminary data.</text>
</comment>
<dbReference type="PANTHER" id="PTHR17985:SF8">
    <property type="entry name" value="TRANSPORT AND GOLGI ORGANIZATION PROTEIN 2 HOMOLOG"/>
    <property type="match status" value="1"/>
</dbReference>
<reference evidence="2 3" key="1">
    <citation type="submission" date="2024-02" db="EMBL/GenBank/DDBJ databases">
        <title>Discinaceae phylogenomics.</title>
        <authorList>
            <person name="Dirks A.C."/>
            <person name="James T.Y."/>
        </authorList>
    </citation>
    <scope>NUCLEOTIDE SEQUENCE [LARGE SCALE GENOMIC DNA]</scope>
    <source>
        <strain evidence="2 3">ACD0624</strain>
    </source>
</reference>
<keyword evidence="3" id="KW-1185">Reference proteome</keyword>
<evidence type="ECO:0000313" key="2">
    <source>
        <dbReference type="EMBL" id="KAL0633581.1"/>
    </source>
</evidence>
<dbReference type="EMBL" id="JBBBZM010000121">
    <property type="protein sequence ID" value="KAL0633581.1"/>
    <property type="molecule type" value="Genomic_DNA"/>
</dbReference>
<evidence type="ECO:0000313" key="3">
    <source>
        <dbReference type="Proteomes" id="UP001447188"/>
    </source>
</evidence>
<accession>A0ABR3GDD5</accession>
<proteinExistence type="predicted"/>
<gene>
    <name evidence="2" type="ORF">Q9L58_007541</name>
</gene>
<evidence type="ECO:0000256" key="1">
    <source>
        <dbReference type="SAM" id="MobiDB-lite"/>
    </source>
</evidence>
<dbReference type="Pfam" id="PF05742">
    <property type="entry name" value="TANGO2"/>
    <property type="match status" value="1"/>
</dbReference>